<evidence type="ECO:0000313" key="1">
    <source>
        <dbReference type="EMBL" id="GAI06844.1"/>
    </source>
</evidence>
<reference evidence="1" key="1">
    <citation type="journal article" date="2014" name="Front. Microbiol.">
        <title>High frequency of phylogenetically diverse reductive dehalogenase-homologous genes in deep subseafloor sedimentary metagenomes.</title>
        <authorList>
            <person name="Kawai M."/>
            <person name="Futagami T."/>
            <person name="Toyoda A."/>
            <person name="Takaki Y."/>
            <person name="Nishi S."/>
            <person name="Hori S."/>
            <person name="Arai W."/>
            <person name="Tsubouchi T."/>
            <person name="Morono Y."/>
            <person name="Uchiyama I."/>
            <person name="Ito T."/>
            <person name="Fujiyama A."/>
            <person name="Inagaki F."/>
            <person name="Takami H."/>
        </authorList>
    </citation>
    <scope>NUCLEOTIDE SEQUENCE</scope>
    <source>
        <strain evidence="1">Expedition CK06-06</strain>
    </source>
</reference>
<proteinExistence type="predicted"/>
<dbReference type="EMBL" id="BARV01011351">
    <property type="protein sequence ID" value="GAI06844.1"/>
    <property type="molecule type" value="Genomic_DNA"/>
</dbReference>
<name>X1MKE1_9ZZZZ</name>
<dbReference type="AlphaFoldDB" id="X1MKE1"/>
<gene>
    <name evidence="1" type="ORF">S06H3_21563</name>
</gene>
<accession>X1MKE1</accession>
<feature type="non-terminal residue" evidence="1">
    <location>
        <position position="59"/>
    </location>
</feature>
<dbReference type="InterPro" id="IPR021799">
    <property type="entry name" value="PIN-like_prokaryotic"/>
</dbReference>
<dbReference type="Pfam" id="PF11848">
    <property type="entry name" value="DUF3368"/>
    <property type="match status" value="1"/>
</dbReference>
<comment type="caution">
    <text evidence="1">The sequence shown here is derived from an EMBL/GenBank/DDBJ whole genome shotgun (WGS) entry which is preliminary data.</text>
</comment>
<organism evidence="1">
    <name type="scientific">marine sediment metagenome</name>
    <dbReference type="NCBI Taxonomy" id="412755"/>
    <lineage>
        <taxon>unclassified sequences</taxon>
        <taxon>metagenomes</taxon>
        <taxon>ecological metagenomes</taxon>
    </lineage>
</organism>
<protein>
    <recommendedName>
        <fullName evidence="2">DUF3368 domain-containing protein</fullName>
    </recommendedName>
</protein>
<sequence length="59" mass="6497">MTSPQRAVVSDSTPLIYLGKIGRLDIIRDVFQKIYIPEAVFDEAVTQGKALNMSDASII</sequence>
<evidence type="ECO:0008006" key="2">
    <source>
        <dbReference type="Google" id="ProtNLM"/>
    </source>
</evidence>